<proteinExistence type="predicted"/>
<dbReference type="Proteomes" id="UP000024547">
    <property type="component" value="Unassembled WGS sequence"/>
</dbReference>
<evidence type="ECO:0000313" key="1">
    <source>
        <dbReference type="EMBL" id="KCZ62769.1"/>
    </source>
</evidence>
<dbReference type="EMBL" id="AWFH01000008">
    <property type="protein sequence ID" value="KCZ62769.1"/>
    <property type="molecule type" value="Genomic_DNA"/>
</dbReference>
<sequence length="54" mass="6312">MHLAVQPDEGIDTNEQPKLHIEKHINYYPKRGALLPKFKLIHCFLPDDARMIIC</sequence>
<accession>A0A059E490</accession>
<gene>
    <name evidence="1" type="ORF">HY36_15490</name>
</gene>
<reference evidence="1 2" key="1">
    <citation type="journal article" date="2014" name="Antonie Van Leeuwenhoek">
        <title>Hyphomonas beringensis sp. nov. and Hyphomonas chukchiensis sp. nov., isolated from surface seawater of the Bering Sea and Chukchi Sea.</title>
        <authorList>
            <person name="Li C."/>
            <person name="Lai Q."/>
            <person name="Li G."/>
            <person name="Dong C."/>
            <person name="Wang J."/>
            <person name="Liao Y."/>
            <person name="Shao Z."/>
        </authorList>
    </citation>
    <scope>NUCLEOTIDE SEQUENCE [LARGE SCALE GENOMIC DNA]</scope>
    <source>
        <strain evidence="1 2">22II1-22F38</strain>
    </source>
</reference>
<organism evidence="1 2">
    <name type="scientific">Hyphomonas atlantica</name>
    <dbReference type="NCBI Taxonomy" id="1280948"/>
    <lineage>
        <taxon>Bacteria</taxon>
        <taxon>Pseudomonadati</taxon>
        <taxon>Pseudomonadota</taxon>
        <taxon>Alphaproteobacteria</taxon>
        <taxon>Hyphomonadales</taxon>
        <taxon>Hyphomonadaceae</taxon>
        <taxon>Hyphomonas</taxon>
    </lineage>
</organism>
<evidence type="ECO:0000313" key="2">
    <source>
        <dbReference type="Proteomes" id="UP000024547"/>
    </source>
</evidence>
<dbReference type="AlphaFoldDB" id="A0A059E490"/>
<name>A0A059E490_9PROT</name>
<comment type="caution">
    <text evidence="1">The sequence shown here is derived from an EMBL/GenBank/DDBJ whole genome shotgun (WGS) entry which is preliminary data.</text>
</comment>
<keyword evidence="2" id="KW-1185">Reference proteome</keyword>
<protein>
    <submittedName>
        <fullName evidence="1">Uncharacterized protein</fullName>
    </submittedName>
</protein>